<gene>
    <name evidence="4" type="ORF">ACFPN2_20565</name>
</gene>
<dbReference type="RefSeq" id="WP_380599906.1">
    <property type="nucleotide sequence ID" value="NZ_JBHSDU010000003.1"/>
</dbReference>
<name>A0ABV8SV96_9GAMM</name>
<dbReference type="PANTHER" id="PTHR11014">
    <property type="entry name" value="PEPTIDASE M20 FAMILY MEMBER"/>
    <property type="match status" value="1"/>
</dbReference>
<feature type="chain" id="PRO_5046634661" evidence="2">
    <location>
        <begin position="24"/>
        <end position="433"/>
    </location>
</feature>
<evidence type="ECO:0000313" key="5">
    <source>
        <dbReference type="Proteomes" id="UP001595904"/>
    </source>
</evidence>
<evidence type="ECO:0000313" key="4">
    <source>
        <dbReference type="EMBL" id="MFC4311506.1"/>
    </source>
</evidence>
<dbReference type="PIRSF" id="PIRSF005962">
    <property type="entry name" value="Pept_M20D_amidohydro"/>
    <property type="match status" value="1"/>
</dbReference>
<keyword evidence="5" id="KW-1185">Reference proteome</keyword>
<dbReference type="Proteomes" id="UP001595904">
    <property type="component" value="Unassembled WGS sequence"/>
</dbReference>
<dbReference type="SUPFAM" id="SSF53187">
    <property type="entry name" value="Zn-dependent exopeptidases"/>
    <property type="match status" value="1"/>
</dbReference>
<reference evidence="5" key="1">
    <citation type="journal article" date="2019" name="Int. J. Syst. Evol. Microbiol.">
        <title>The Global Catalogue of Microorganisms (GCM) 10K type strain sequencing project: providing services to taxonomists for standard genome sequencing and annotation.</title>
        <authorList>
            <consortium name="The Broad Institute Genomics Platform"/>
            <consortium name="The Broad Institute Genome Sequencing Center for Infectious Disease"/>
            <person name="Wu L."/>
            <person name="Ma J."/>
        </authorList>
    </citation>
    <scope>NUCLEOTIDE SEQUENCE [LARGE SCALE GENOMIC DNA]</scope>
    <source>
        <strain evidence="5">CGMCC 1.10759</strain>
    </source>
</reference>
<sequence>MSRVRTHVSLILAGVLLATGALAQTAAVDKKVAAVEQQVIDWRRDIHQHPELSNREERTAALVAKHLQSLGLEVRTGVGKTGVVGVLKGAKPGRVIALRADMDALPVEEQTGLPFASKVTAEFNGKIVPVMHACGHDAHTAILMGAAQVLAGMRSQIAGTVVFIFQPAEEGPPPGEEGGADLMIKDGALSNPKPEAIFGLHVEPGVVGRIDVRYGALLSSATDLRIDLKGRQTHGARPWEGTDLVNLSADIIKSLTTISARQVDVFDVPNVVTLAMVQAGVRGNILPGDATLQGTIRTFSEERLQRLKELINTSVDGLAKTYGATAQVNFRQQAYVTGSDPKILESIMPALKEAAGAAGVDTQAPLRAAAEDFSYFEREIPGVYYIIGSTRDFKDKASTPANHSPKFDIDERVLAIGVKAQVLTALQFLRSKP</sequence>
<comment type="caution">
    <text evidence="4">The sequence shown here is derived from an EMBL/GenBank/DDBJ whole genome shotgun (WGS) entry which is preliminary data.</text>
</comment>
<dbReference type="InterPro" id="IPR036264">
    <property type="entry name" value="Bact_exopeptidase_dim_dom"/>
</dbReference>
<dbReference type="SUPFAM" id="SSF55031">
    <property type="entry name" value="Bacterial exopeptidase dimerisation domain"/>
    <property type="match status" value="1"/>
</dbReference>
<feature type="signal peptide" evidence="2">
    <location>
        <begin position="1"/>
        <end position="23"/>
    </location>
</feature>
<evidence type="ECO:0000256" key="2">
    <source>
        <dbReference type="SAM" id="SignalP"/>
    </source>
</evidence>
<dbReference type="InterPro" id="IPR017439">
    <property type="entry name" value="Amidohydrolase"/>
</dbReference>
<dbReference type="Pfam" id="PF01546">
    <property type="entry name" value="Peptidase_M20"/>
    <property type="match status" value="1"/>
</dbReference>
<keyword evidence="2" id="KW-0732">Signal</keyword>
<dbReference type="InterPro" id="IPR002933">
    <property type="entry name" value="Peptidase_M20"/>
</dbReference>
<dbReference type="Gene3D" id="3.30.70.360">
    <property type="match status" value="1"/>
</dbReference>
<dbReference type="Pfam" id="PF07687">
    <property type="entry name" value="M20_dimer"/>
    <property type="match status" value="1"/>
</dbReference>
<feature type="domain" description="Peptidase M20 dimerisation" evidence="3">
    <location>
        <begin position="222"/>
        <end position="319"/>
    </location>
</feature>
<keyword evidence="1" id="KW-0378">Hydrolase</keyword>
<dbReference type="InterPro" id="IPR011650">
    <property type="entry name" value="Peptidase_M20_dimer"/>
</dbReference>
<protein>
    <submittedName>
        <fullName evidence="4">Amidohydrolase</fullName>
    </submittedName>
</protein>
<dbReference type="Gene3D" id="3.40.630.10">
    <property type="entry name" value="Zn peptidases"/>
    <property type="match status" value="1"/>
</dbReference>
<dbReference type="PANTHER" id="PTHR11014:SF63">
    <property type="entry name" value="METALLOPEPTIDASE, PUTATIVE (AFU_ORTHOLOGUE AFUA_6G09600)-RELATED"/>
    <property type="match status" value="1"/>
</dbReference>
<proteinExistence type="predicted"/>
<accession>A0ABV8SV96</accession>
<dbReference type="EMBL" id="JBHSDU010000003">
    <property type="protein sequence ID" value="MFC4311506.1"/>
    <property type="molecule type" value="Genomic_DNA"/>
</dbReference>
<evidence type="ECO:0000256" key="1">
    <source>
        <dbReference type="ARBA" id="ARBA00022801"/>
    </source>
</evidence>
<evidence type="ECO:0000259" key="3">
    <source>
        <dbReference type="Pfam" id="PF07687"/>
    </source>
</evidence>
<dbReference type="NCBIfam" id="TIGR01891">
    <property type="entry name" value="amidohydrolases"/>
    <property type="match status" value="1"/>
</dbReference>
<organism evidence="4 5">
    <name type="scientific">Steroidobacter flavus</name>
    <dbReference type="NCBI Taxonomy" id="1842136"/>
    <lineage>
        <taxon>Bacteria</taxon>
        <taxon>Pseudomonadati</taxon>
        <taxon>Pseudomonadota</taxon>
        <taxon>Gammaproteobacteria</taxon>
        <taxon>Steroidobacterales</taxon>
        <taxon>Steroidobacteraceae</taxon>
        <taxon>Steroidobacter</taxon>
    </lineage>
</organism>